<dbReference type="InterPro" id="IPR033121">
    <property type="entry name" value="PEPTIDASE_A1"/>
</dbReference>
<feature type="domain" description="Peptidase A1" evidence="7">
    <location>
        <begin position="205"/>
        <end position="524"/>
    </location>
</feature>
<dbReference type="GO" id="GO:0006508">
    <property type="term" value="P:proteolysis"/>
    <property type="evidence" value="ECO:0007669"/>
    <property type="project" value="UniProtKB-KW"/>
</dbReference>
<keyword evidence="3" id="KW-0064">Aspartyl protease</keyword>
<dbReference type="PANTHER" id="PTHR47966">
    <property type="entry name" value="BETA-SITE APP-CLEAVING ENZYME, ISOFORM A-RELATED"/>
    <property type="match status" value="1"/>
</dbReference>
<evidence type="ECO:0000256" key="4">
    <source>
        <dbReference type="ARBA" id="ARBA00022801"/>
    </source>
</evidence>
<reference evidence="8" key="1">
    <citation type="submission" date="2020-11" db="EMBL/GenBank/DDBJ databases">
        <authorList>
            <consortium name="DOE Joint Genome Institute"/>
            <person name="Ahrendt S."/>
            <person name="Riley R."/>
            <person name="Andreopoulos W."/>
            <person name="Labutti K."/>
            <person name="Pangilinan J."/>
            <person name="Ruiz-Duenas F.J."/>
            <person name="Barrasa J.M."/>
            <person name="Sanchez-Garcia M."/>
            <person name="Camarero S."/>
            <person name="Miyauchi S."/>
            <person name="Serrano A."/>
            <person name="Linde D."/>
            <person name="Babiker R."/>
            <person name="Drula E."/>
            <person name="Ayuso-Fernandez I."/>
            <person name="Pacheco R."/>
            <person name="Padilla G."/>
            <person name="Ferreira P."/>
            <person name="Barriuso J."/>
            <person name="Kellner H."/>
            <person name="Castanera R."/>
            <person name="Alfaro M."/>
            <person name="Ramirez L."/>
            <person name="Pisabarro A.G."/>
            <person name="Kuo A."/>
            <person name="Tritt A."/>
            <person name="Lipzen A."/>
            <person name="He G."/>
            <person name="Yan M."/>
            <person name="Ng V."/>
            <person name="Cullen D."/>
            <person name="Martin F."/>
            <person name="Rosso M.-N."/>
            <person name="Henrissat B."/>
            <person name="Hibbett D."/>
            <person name="Martinez A.T."/>
            <person name="Grigoriev I.V."/>
        </authorList>
    </citation>
    <scope>NUCLEOTIDE SEQUENCE</scope>
    <source>
        <strain evidence="8">CIRM-BRFM 674</strain>
    </source>
</reference>
<feature type="disulfide bond" evidence="6">
    <location>
        <begin position="236"/>
        <end position="244"/>
    </location>
</feature>
<evidence type="ECO:0000313" key="9">
    <source>
        <dbReference type="Proteomes" id="UP000807469"/>
    </source>
</evidence>
<proteinExistence type="inferred from homology"/>
<dbReference type="AlphaFoldDB" id="A0A9P5ZBG3"/>
<comment type="caution">
    <text evidence="8">The sequence shown here is derived from an EMBL/GenBank/DDBJ whole genome shotgun (WGS) entry which is preliminary data.</text>
</comment>
<accession>A0A9P5ZBG3</accession>
<dbReference type="PANTHER" id="PTHR47966:SF75">
    <property type="entry name" value="ENDOPEPTIDASE (CTSD), PUTATIVE (AFU_ORTHOLOGUE AFUA_4G07040)-RELATED"/>
    <property type="match status" value="1"/>
</dbReference>
<dbReference type="Gene3D" id="2.40.70.10">
    <property type="entry name" value="Acid Proteases"/>
    <property type="match status" value="2"/>
</dbReference>
<dbReference type="InterPro" id="IPR021109">
    <property type="entry name" value="Peptidase_aspartic_dom_sf"/>
</dbReference>
<dbReference type="SUPFAM" id="SSF50630">
    <property type="entry name" value="Acid proteases"/>
    <property type="match status" value="1"/>
</dbReference>
<dbReference type="InterPro" id="IPR001461">
    <property type="entry name" value="Aspartic_peptidase_A1"/>
</dbReference>
<evidence type="ECO:0000256" key="3">
    <source>
        <dbReference type="ARBA" id="ARBA00022750"/>
    </source>
</evidence>
<evidence type="ECO:0000259" key="7">
    <source>
        <dbReference type="PROSITE" id="PS51767"/>
    </source>
</evidence>
<feature type="active site" evidence="5">
    <location>
        <position position="414"/>
    </location>
</feature>
<dbReference type="Pfam" id="PF00026">
    <property type="entry name" value="Asp"/>
    <property type="match status" value="1"/>
</dbReference>
<dbReference type="OrthoDB" id="2747330at2759"/>
<gene>
    <name evidence="8" type="ORF">BDN70DRAFT_141476</name>
</gene>
<protein>
    <submittedName>
        <fullName evidence="8">Acid protease</fullName>
    </submittedName>
</protein>
<dbReference type="Proteomes" id="UP000807469">
    <property type="component" value="Unassembled WGS sequence"/>
</dbReference>
<evidence type="ECO:0000256" key="2">
    <source>
        <dbReference type="ARBA" id="ARBA00022670"/>
    </source>
</evidence>
<name>A0A9P5ZBG3_9AGAR</name>
<dbReference type="EMBL" id="MU155144">
    <property type="protein sequence ID" value="KAF9484346.1"/>
    <property type="molecule type" value="Genomic_DNA"/>
</dbReference>
<keyword evidence="4" id="KW-0378">Hydrolase</keyword>
<dbReference type="GO" id="GO:0004190">
    <property type="term" value="F:aspartic-type endopeptidase activity"/>
    <property type="evidence" value="ECO:0007669"/>
    <property type="project" value="UniProtKB-KW"/>
</dbReference>
<evidence type="ECO:0000256" key="1">
    <source>
        <dbReference type="ARBA" id="ARBA00007447"/>
    </source>
</evidence>
<dbReference type="FunFam" id="2.40.70.10:FF:000115">
    <property type="entry name" value="Lysosomal aspartic protease"/>
    <property type="match status" value="1"/>
</dbReference>
<feature type="active site" evidence="5">
    <location>
        <position position="223"/>
    </location>
</feature>
<organism evidence="8 9">
    <name type="scientific">Pholiota conissans</name>
    <dbReference type="NCBI Taxonomy" id="109636"/>
    <lineage>
        <taxon>Eukaryota</taxon>
        <taxon>Fungi</taxon>
        <taxon>Dikarya</taxon>
        <taxon>Basidiomycota</taxon>
        <taxon>Agaricomycotina</taxon>
        <taxon>Agaricomycetes</taxon>
        <taxon>Agaricomycetidae</taxon>
        <taxon>Agaricales</taxon>
        <taxon>Agaricineae</taxon>
        <taxon>Strophariaceae</taxon>
        <taxon>Pholiota</taxon>
    </lineage>
</organism>
<sequence length="528" mass="57907">MVLFLSFFVEPAREPWFSPLSFLDSVTVVASPGTLILMFSFCRLVLFFYLLLSRNFLLVNALPSTSQRSLSVPLSHPRYSSTSSTGFYIHGSIVQQQHINRGIKRLSFMAGRAIPSDYELLSNIWQRISLLSPAQQSAYPFQEMTTLLSQHTSAFSNFKSGSGTNHSSSYPTTRFHPEKHRARISTYQPTSHTTGLSIEAPDIGYMTEVRIGTPPTTFELLVDSGSADLWVGAVGCRSDAGGDCGNHTFLGPHKSSSYNQSKEDWAIGYVSGSVWGYLVQDVVSIADLTIKNHTFGVAYNESKDFTGNNIPFDGLLGLGKPDISQQRVPTFLQSLFQAKLIAAPIVSYKLPRLADGSNNTGEMTLGAMDPNHYYPKSLVTVKNANKFGFWSVAADAVKVGSRNMNWSNRTMVMDTGTTLIIAPKNDVDEIHKLIPGALYDGNEWTVPCNMSTAVSLIIGGKQFTILPSDVAFYPVEQGSATCMSGIGIGGVGPFYLDTEWLVGDVFLKNVYFSTNEETDEISIAKPLF</sequence>
<comment type="similarity">
    <text evidence="1">Belongs to the peptidase A1 family.</text>
</comment>
<keyword evidence="2 8" id="KW-0645">Protease</keyword>
<dbReference type="PRINTS" id="PR00792">
    <property type="entry name" value="PEPSIN"/>
</dbReference>
<dbReference type="InterPro" id="IPR034164">
    <property type="entry name" value="Pepsin-like_dom"/>
</dbReference>
<dbReference type="PROSITE" id="PS51767">
    <property type="entry name" value="PEPTIDASE_A1"/>
    <property type="match status" value="1"/>
</dbReference>
<keyword evidence="9" id="KW-1185">Reference proteome</keyword>
<evidence type="ECO:0000313" key="8">
    <source>
        <dbReference type="EMBL" id="KAF9484346.1"/>
    </source>
</evidence>
<keyword evidence="6" id="KW-1015">Disulfide bond</keyword>
<evidence type="ECO:0000256" key="5">
    <source>
        <dbReference type="PIRSR" id="PIRSR601461-1"/>
    </source>
</evidence>
<evidence type="ECO:0000256" key="6">
    <source>
        <dbReference type="PIRSR" id="PIRSR601461-2"/>
    </source>
</evidence>
<dbReference type="CDD" id="cd05471">
    <property type="entry name" value="pepsin_like"/>
    <property type="match status" value="1"/>
</dbReference>